<accession>A0AAP4BW46</accession>
<protein>
    <submittedName>
        <fullName evidence="1">Uncharacterized protein</fullName>
    </submittedName>
</protein>
<comment type="caution">
    <text evidence="1">The sequence shown here is derived from an EMBL/GenBank/DDBJ whole genome shotgun (WGS) entry which is preliminary data.</text>
</comment>
<dbReference type="EMBL" id="JASNVP010000007">
    <property type="protein sequence ID" value="MDK4326451.1"/>
    <property type="molecule type" value="Genomic_DNA"/>
</dbReference>
<proteinExistence type="predicted"/>
<reference evidence="1" key="1">
    <citation type="submission" date="2023-05" db="EMBL/GenBank/DDBJ databases">
        <title>Metabolic capabilities are highly conserved among human nasal-associated Corynebacterium species in pangenomic analyses.</title>
        <authorList>
            <person name="Tran T.H."/>
            <person name="Roberts A.Q."/>
            <person name="Escapa I.F."/>
            <person name="Gao W."/>
            <person name="Conlan S."/>
            <person name="Kong H."/>
            <person name="Segre J.A."/>
            <person name="Kelly M.S."/>
            <person name="Lemon K.P."/>
        </authorList>
    </citation>
    <scope>NUCLEOTIDE SEQUENCE</scope>
    <source>
        <strain evidence="1">KPL2654</strain>
    </source>
</reference>
<dbReference type="RefSeq" id="WP_284589867.1">
    <property type="nucleotide sequence ID" value="NZ_JASNVP010000007.1"/>
</dbReference>
<dbReference type="Proteomes" id="UP001226160">
    <property type="component" value="Unassembled WGS sequence"/>
</dbReference>
<organism evidence="1 2">
    <name type="scientific">Corynebacterium propinquum</name>
    <dbReference type="NCBI Taxonomy" id="43769"/>
    <lineage>
        <taxon>Bacteria</taxon>
        <taxon>Bacillati</taxon>
        <taxon>Actinomycetota</taxon>
        <taxon>Actinomycetes</taxon>
        <taxon>Mycobacteriales</taxon>
        <taxon>Corynebacteriaceae</taxon>
        <taxon>Corynebacterium</taxon>
    </lineage>
</organism>
<gene>
    <name evidence="1" type="ORF">QPX54_08040</name>
</gene>
<evidence type="ECO:0000313" key="2">
    <source>
        <dbReference type="Proteomes" id="UP001226160"/>
    </source>
</evidence>
<dbReference type="AlphaFoldDB" id="A0AAP4BW46"/>
<sequence length="148" mass="16707">MSKGLEDLRHKFNDLFSQQADCCPTCFQDIPQTHKDKVRPLLQNLIDEIELDSEVQALTNFEAVWDAKIPLPKIASVPLELQDKASNASQNLENLKSQFNAALKQKIDNPRAKVELRAEGFEGAVKDWQSAIKELNNCVTDHNSAIYN</sequence>
<evidence type="ECO:0000313" key="1">
    <source>
        <dbReference type="EMBL" id="MDK4326451.1"/>
    </source>
</evidence>
<name>A0AAP4BW46_9CORY</name>